<sequence length="112" mass="12490">MTAAQDYLKLIDSDTTIEDKLDIIEKLTNQRLAVLLGVDGVDNIPDKFAYITSAVVAARYVRIGNEGVNSYSQDGLSLSFPDDDFGSYMTEINGYKNGDDFYKPRTGRFTFV</sequence>
<name>A0A8S5LL10_9CAUD</name>
<dbReference type="Pfam" id="PF05135">
    <property type="entry name" value="Phage_connect_1"/>
    <property type="match status" value="1"/>
</dbReference>
<protein>
    <submittedName>
        <fullName evidence="1">Head Tail Connector Protein</fullName>
    </submittedName>
</protein>
<dbReference type="InterPro" id="IPR021146">
    <property type="entry name" value="Phage_gp6-like_head-tail"/>
</dbReference>
<proteinExistence type="predicted"/>
<dbReference type="EMBL" id="BK015867">
    <property type="protein sequence ID" value="DAD70519.1"/>
    <property type="molecule type" value="Genomic_DNA"/>
</dbReference>
<accession>A0A8S5LL10</accession>
<organism evidence="1">
    <name type="scientific">Siphoviridae sp. ctcPV5</name>
    <dbReference type="NCBI Taxonomy" id="2827582"/>
    <lineage>
        <taxon>Viruses</taxon>
        <taxon>Duplodnaviria</taxon>
        <taxon>Heunggongvirae</taxon>
        <taxon>Uroviricota</taxon>
        <taxon>Caudoviricetes</taxon>
    </lineage>
</organism>
<evidence type="ECO:0000313" key="1">
    <source>
        <dbReference type="EMBL" id="DAD70519.1"/>
    </source>
</evidence>
<reference evidence="1" key="1">
    <citation type="journal article" date="2021" name="Proc. Natl. Acad. Sci. U.S.A.">
        <title>A Catalog of Tens of Thousands of Viruses from Human Metagenomes Reveals Hidden Associations with Chronic Diseases.</title>
        <authorList>
            <person name="Tisza M.J."/>
            <person name="Buck C.B."/>
        </authorList>
    </citation>
    <scope>NUCLEOTIDE SEQUENCE</scope>
    <source>
        <strain evidence="1">CtcPV5</strain>
    </source>
</reference>